<dbReference type="STRING" id="930990.A0A067MJJ0"/>
<accession>A0A067MJJ0</accession>
<dbReference type="EMBL" id="KL198035">
    <property type="protein sequence ID" value="KDQ14865.1"/>
    <property type="molecule type" value="Genomic_DNA"/>
</dbReference>
<organism evidence="1 2">
    <name type="scientific">Botryobasidium botryosum (strain FD-172 SS1)</name>
    <dbReference type="NCBI Taxonomy" id="930990"/>
    <lineage>
        <taxon>Eukaryota</taxon>
        <taxon>Fungi</taxon>
        <taxon>Dikarya</taxon>
        <taxon>Basidiomycota</taxon>
        <taxon>Agaricomycotina</taxon>
        <taxon>Agaricomycetes</taxon>
        <taxon>Cantharellales</taxon>
        <taxon>Botryobasidiaceae</taxon>
        <taxon>Botryobasidium</taxon>
    </lineage>
</organism>
<reference evidence="2" key="1">
    <citation type="journal article" date="2014" name="Proc. Natl. Acad. Sci. U.S.A.">
        <title>Extensive sampling of basidiomycete genomes demonstrates inadequacy of the white-rot/brown-rot paradigm for wood decay fungi.</title>
        <authorList>
            <person name="Riley R."/>
            <person name="Salamov A.A."/>
            <person name="Brown D.W."/>
            <person name="Nagy L.G."/>
            <person name="Floudas D."/>
            <person name="Held B.W."/>
            <person name="Levasseur A."/>
            <person name="Lombard V."/>
            <person name="Morin E."/>
            <person name="Otillar R."/>
            <person name="Lindquist E.A."/>
            <person name="Sun H."/>
            <person name="LaButti K.M."/>
            <person name="Schmutz J."/>
            <person name="Jabbour D."/>
            <person name="Luo H."/>
            <person name="Baker S.E."/>
            <person name="Pisabarro A.G."/>
            <person name="Walton J.D."/>
            <person name="Blanchette R.A."/>
            <person name="Henrissat B."/>
            <person name="Martin F."/>
            <person name="Cullen D."/>
            <person name="Hibbett D.S."/>
            <person name="Grigoriev I.V."/>
        </authorList>
    </citation>
    <scope>NUCLEOTIDE SEQUENCE [LARGE SCALE GENOMIC DNA]</scope>
    <source>
        <strain evidence="2">FD-172 SS1</strain>
    </source>
</reference>
<dbReference type="AlphaFoldDB" id="A0A067MJJ0"/>
<evidence type="ECO:0000313" key="1">
    <source>
        <dbReference type="EMBL" id="KDQ14865.1"/>
    </source>
</evidence>
<evidence type="ECO:0000313" key="2">
    <source>
        <dbReference type="Proteomes" id="UP000027195"/>
    </source>
</evidence>
<dbReference type="InterPro" id="IPR022234">
    <property type="entry name" value="DUF3759"/>
</dbReference>
<gene>
    <name evidence="1" type="ORF">BOTBODRAFT_55064</name>
</gene>
<sequence length="107" mass="11813">MGIMDFFHKGSNPAQAYDQYQSTEHKSSLSHEAIAAAAAFEGAKAYEKHVAKNGKPQSHDEAKAIFAAGAAAFIDREAETKGLDFIDKEKTKREATNHFSNDVYNQY</sequence>
<dbReference type="OrthoDB" id="9895617at2759"/>
<keyword evidence="2" id="KW-1185">Reference proteome</keyword>
<dbReference type="PANTHER" id="PTHR37450:SF1">
    <property type="entry name" value="CIPC PROTEIN"/>
    <property type="match status" value="1"/>
</dbReference>
<dbReference type="Proteomes" id="UP000027195">
    <property type="component" value="Unassembled WGS sequence"/>
</dbReference>
<dbReference type="HOGENOM" id="CLU_143683_2_0_1"/>
<protein>
    <submittedName>
        <fullName evidence="1">Uncharacterized protein</fullName>
    </submittedName>
</protein>
<dbReference type="Pfam" id="PF12585">
    <property type="entry name" value="DUF3759"/>
    <property type="match status" value="1"/>
</dbReference>
<name>A0A067MJJ0_BOTB1</name>
<dbReference type="PANTHER" id="PTHR37450">
    <property type="entry name" value="CIPC PROTEIN"/>
    <property type="match status" value="1"/>
</dbReference>
<proteinExistence type="predicted"/>
<dbReference type="InParanoid" id="A0A067MJJ0"/>